<sequence>MKKDNILNNITNFNPFEGPAIERVIHTTQPQAEIWIGCMLGEDDANRAYNESISLILKGDFNKTALKIAISKLVKRHEALRATFSPDGRFMTIYHELPIELNDQDLSSLKITEKNFAIKNYLSEEANYIFDLVKGPLLKISLLKLSEQEHQLVITAHHIICDGWSMGIMLGELGSFYSSHTLDTTYIVPKPESFSLYAEEEERFIESTEYKKTAQYWLKQYEVSVPLVTLPTDFPRPPLRTYKSNRLDFGIDNQLVSDLKKVGVKSGASFVVTLLAAFEVFLYHQTGQDDLVLGLPAAGQSQSGKTQLIGHCVNLLPLRSKHDHSIPFNTYLKNRKNAILDAYEHQQFSFGQLLEKLQIARDLSRVPLVPIVFNIDMGMANDVEFNGLNYKLKSNPRNFESFELSLNATGTEDELILEWSYNSSLFKTSTIEQMMASFKEILYGIVENPSKEIGNFIKVDYSDSLQLNATDAVIFEKTNHLNEEDFRDYSEEKSIVDLFLLQVKRTPNNIAVSFEDKKLTYSELDDLSNQLANYIINSHHIEVDDLVSVMLERSEWIIISALGILKSGAAYVPIEPNYPEIRKNYIIDDSQCKITIDKGFINNFIKEKDKLSSKLNDSIKVLPESRCYIIYTSGTTGNPKGVMIEHRNVVSLLYHGKHLFDFDQDDVWCMFHSFCFDFSVWEMYGALLFGGKLIIVPELIAKDPFEFITMIEKEGVTVLNQTPSAFINLMESATQPGLRLKLRYIIFGGEALFPKHLEKWYNQYPNIKFINMYGITETTVHVTYKEIDKYVIEHNISNIGNAISTLSTYILDEFGKPEPIGVVGELYVAGKGLARGYLNRPELTAEKFVANPFIVGERMYRSGDLAKWLPNGEIEIIGRIDDQVKIRGYRIEIKEIEVALNSLPNIKRSVVVTSNHLAGELSLVAYLQPINKEVDFDTVRNQLAQIMPKFQIPSTFMWVDNFPLTTNGKIDKKNLPSPEYIRQDSSTDLKVPQTELEKDIAKVWIDILQIPVIDIEDNFFEMGGSSLIAQRVIGLLRKKLNTEIPLIKIFQHPTISQLAKSLSENLRVEDEVETITNVLNSKVTASISCLNSQKKHTDADVKKETELIINTTKAQSEILTDCFFGGDDAKRAYNISLSLNFVGKFKYNALEQAVQSLVERHESLRASFSEDLHSMFIYTNFHVDILYNDISSQEEFDKKKSKNYIISDEADFIFDLIDGPLVRFNLIKTGEFEHDLIITVNHAICDGLSTSILLEELGVLYSAFCQDKIPTLNEPDRFSEFADKENRYAKSDEFKRSVEFWLNMYQESIPKLELPIDYPRPKSRNYNNHTIDFLLDNGLLNQLKQIGNSAESNMFTSIVTTLVAAFEVLLCQQTGQNDLVLGLTSSRQANYDMMQMIGHCVNLLPLRSKIDTKISFKDYLIKRKTELFDAYDNQSLSFGQLLEKISIPRDPSRVPLVPVIMNVQLDDVLENENSFFGLIKEIKNNQINYGTFEIELNVSMSVEGPCFSWSYNKTLFKPETIQKMMTSFEEIIKTIVANPDSKIGEILKIDDSEYLKLNNTSSAFSQLPLHELILKQAHHKPSKIALKFKNEEISYGDLEKKVHQMAHYLKTNGVKNGDYVGVSMPRSNEMVIMLIAIMECGAAYLPLDPTYPKQRLEFMLEDSEAKFIIATKSISSTLKSNATQLLLEDMLSDLSNHPDTPLNEKVDIHQAVYILYTSGSTGKPKGVSITHRNLVNLLYSMLHKPGIEENDILISITTISFDIAMAELFGPLLKGAKLVLTDEETAKDTRLLLNLMKEEGITMMQATPATWQMLLYSGWEEKLPIRAISTGEALPIVLAKSIMARVNELWNMYGPTETTIWSAMKQVSMTDEIITIGRPMANTQLYIVDEQNNLVAPGKTGELCIAGDGVAKGYWKRENLTAEKFIENPFHKESGFILYRTGDLAKLLPNGDIHCLGRIDDQIKIRGQRIELGEIEQALDSLDGINSSVVLVHDDLLMAFVISSGKNGDETTQVNNWKATLKEQLPAHMLPHQYFLVEEFPKTLSGKTDRKNLLKNIFTQTKTLGFTEPTTASEKIIANIWQECLKIDKIDANSDFFEIGGHSIVGVQVMARIEKETKNRLPLVALLNHPTIKELAAYMDREFITWDSLVPLKIGGTKPALYIVHGANHNVLMFNALAQRLDKEQPVYGLQSRGLNGVDEPHDSIDQMAADYISEIVASNPDGPYALGGFSYGGIVAYEMARQLLAQGKEVTILAQFDTYVFPSYYHTNPLVRKVLDVSYNIGKMVYLSFNMLSSKKNFIRRKELLKLQISGLILKLKHGKEKQYEMQFNVPYKMHHNHSIATNAYNITPQDIVIDLFRSMEEINFVHDHDLLGWKKMGGRGIRKHMIPGNHLDMFEEPNVEALAASLQNVLDHKNLKSV</sequence>
<dbReference type="Gene3D" id="3.30.300.30">
    <property type="match status" value="2"/>
</dbReference>
<dbReference type="Pfam" id="PF13193">
    <property type="entry name" value="AMP-binding_C"/>
    <property type="match status" value="1"/>
</dbReference>
<dbReference type="Gene3D" id="1.10.1200.10">
    <property type="entry name" value="ACP-like"/>
    <property type="match status" value="2"/>
</dbReference>
<dbReference type="Gene3D" id="2.30.38.10">
    <property type="entry name" value="Luciferase, Domain 3"/>
    <property type="match status" value="1"/>
</dbReference>
<dbReference type="OrthoDB" id="9778690at2"/>
<dbReference type="InterPro" id="IPR009081">
    <property type="entry name" value="PP-bd_ACP"/>
</dbReference>
<dbReference type="InterPro" id="IPR010071">
    <property type="entry name" value="AA_adenyl_dom"/>
</dbReference>
<dbReference type="FunFam" id="3.40.50.12780:FF:000012">
    <property type="entry name" value="Non-ribosomal peptide synthetase"/>
    <property type="match status" value="2"/>
</dbReference>
<evidence type="ECO:0000313" key="6">
    <source>
        <dbReference type="Proteomes" id="UP000289792"/>
    </source>
</evidence>
<organism evidence="5 6">
    <name type="scientific">Gelidibacter gilvus</name>
    <dbReference type="NCBI Taxonomy" id="59602"/>
    <lineage>
        <taxon>Bacteria</taxon>
        <taxon>Pseudomonadati</taxon>
        <taxon>Bacteroidota</taxon>
        <taxon>Flavobacteriia</taxon>
        <taxon>Flavobacteriales</taxon>
        <taxon>Flavobacteriaceae</taxon>
        <taxon>Gelidibacter</taxon>
    </lineage>
</organism>
<feature type="domain" description="Carrier" evidence="4">
    <location>
        <begin position="991"/>
        <end position="1066"/>
    </location>
</feature>
<protein>
    <submittedName>
        <fullName evidence="5">Non-ribosomal peptide synthetase</fullName>
    </submittedName>
</protein>
<dbReference type="Gene3D" id="3.40.50.980">
    <property type="match status" value="2"/>
</dbReference>
<accession>A0A4Q0XF63</accession>
<dbReference type="Pfam" id="PF00550">
    <property type="entry name" value="PP-binding"/>
    <property type="match status" value="2"/>
</dbReference>
<dbReference type="CDD" id="cd17643">
    <property type="entry name" value="A_NRPS_Cytc1-like"/>
    <property type="match status" value="1"/>
</dbReference>
<dbReference type="Gene3D" id="3.30.559.10">
    <property type="entry name" value="Chloramphenicol acetyltransferase-like domain"/>
    <property type="match status" value="2"/>
</dbReference>
<dbReference type="InterPro" id="IPR045851">
    <property type="entry name" value="AMP-bd_C_sf"/>
</dbReference>
<comment type="cofactor">
    <cofactor evidence="1">
        <name>pantetheine 4'-phosphate</name>
        <dbReference type="ChEBI" id="CHEBI:47942"/>
    </cofactor>
</comment>
<dbReference type="Pfam" id="PF00975">
    <property type="entry name" value="Thioesterase"/>
    <property type="match status" value="1"/>
</dbReference>
<evidence type="ECO:0000256" key="1">
    <source>
        <dbReference type="ARBA" id="ARBA00001957"/>
    </source>
</evidence>
<dbReference type="FunFam" id="3.40.50.980:FF:000001">
    <property type="entry name" value="Non-ribosomal peptide synthetase"/>
    <property type="match status" value="1"/>
</dbReference>
<dbReference type="FunFam" id="2.30.38.10:FF:000001">
    <property type="entry name" value="Non-ribosomal peptide synthetase PvdI"/>
    <property type="match status" value="1"/>
</dbReference>
<dbReference type="SMART" id="SM00823">
    <property type="entry name" value="PKS_PP"/>
    <property type="match status" value="2"/>
</dbReference>
<dbReference type="PANTHER" id="PTHR45527:SF14">
    <property type="entry name" value="PLIPASTATIN SYNTHASE SUBUNIT B"/>
    <property type="match status" value="1"/>
</dbReference>
<dbReference type="InterPro" id="IPR020806">
    <property type="entry name" value="PKS_PP-bd"/>
</dbReference>
<keyword evidence="2" id="KW-0596">Phosphopantetheine</keyword>
<dbReference type="Gene3D" id="3.40.50.12780">
    <property type="entry name" value="N-terminal domain of ligase-like"/>
    <property type="match status" value="1"/>
</dbReference>
<dbReference type="InterPro" id="IPR042099">
    <property type="entry name" value="ANL_N_sf"/>
</dbReference>
<gene>
    <name evidence="5" type="ORF">ESZ48_11745</name>
</gene>
<dbReference type="Gene3D" id="3.40.50.1820">
    <property type="entry name" value="alpha/beta hydrolase"/>
    <property type="match status" value="1"/>
</dbReference>
<dbReference type="SUPFAM" id="SSF56801">
    <property type="entry name" value="Acetyl-CoA synthetase-like"/>
    <property type="match status" value="2"/>
</dbReference>
<evidence type="ECO:0000313" key="5">
    <source>
        <dbReference type="EMBL" id="RXJ49670.1"/>
    </source>
</evidence>
<dbReference type="SUPFAM" id="SSF52777">
    <property type="entry name" value="CoA-dependent acyltransferases"/>
    <property type="match status" value="4"/>
</dbReference>
<dbReference type="InterPro" id="IPR001242">
    <property type="entry name" value="Condensation_dom"/>
</dbReference>
<evidence type="ECO:0000259" key="4">
    <source>
        <dbReference type="PROSITE" id="PS50075"/>
    </source>
</evidence>
<dbReference type="GO" id="GO:0005829">
    <property type="term" value="C:cytosol"/>
    <property type="evidence" value="ECO:0007669"/>
    <property type="project" value="TreeGrafter"/>
</dbReference>
<proteinExistence type="predicted"/>
<keyword evidence="3" id="KW-0597">Phosphoprotein</keyword>
<dbReference type="Pfam" id="PF00501">
    <property type="entry name" value="AMP-binding"/>
    <property type="match status" value="2"/>
</dbReference>
<evidence type="ECO:0000256" key="3">
    <source>
        <dbReference type="ARBA" id="ARBA00022553"/>
    </source>
</evidence>
<dbReference type="SUPFAM" id="SSF53474">
    <property type="entry name" value="alpha/beta-Hydrolases"/>
    <property type="match status" value="1"/>
</dbReference>
<dbReference type="InterPro" id="IPR023213">
    <property type="entry name" value="CAT-like_dom_sf"/>
</dbReference>
<dbReference type="InterPro" id="IPR025110">
    <property type="entry name" value="AMP-bd_C"/>
</dbReference>
<dbReference type="Gene3D" id="3.30.559.30">
    <property type="entry name" value="Nonribosomal peptide synthetase, condensation domain"/>
    <property type="match status" value="2"/>
</dbReference>
<dbReference type="EMBL" id="SDDZ01000006">
    <property type="protein sequence ID" value="RXJ49670.1"/>
    <property type="molecule type" value="Genomic_DNA"/>
</dbReference>
<dbReference type="InterPro" id="IPR000873">
    <property type="entry name" value="AMP-dep_synth/lig_dom"/>
</dbReference>
<dbReference type="SUPFAM" id="SSF47336">
    <property type="entry name" value="ACP-like"/>
    <property type="match status" value="2"/>
</dbReference>
<dbReference type="PROSITE" id="PS00455">
    <property type="entry name" value="AMP_BINDING"/>
    <property type="match status" value="2"/>
</dbReference>
<dbReference type="GO" id="GO:0044550">
    <property type="term" value="P:secondary metabolite biosynthetic process"/>
    <property type="evidence" value="ECO:0007669"/>
    <property type="project" value="TreeGrafter"/>
</dbReference>
<dbReference type="Pfam" id="PF00668">
    <property type="entry name" value="Condensation"/>
    <property type="match status" value="2"/>
</dbReference>
<dbReference type="GO" id="GO:0043041">
    <property type="term" value="P:amino acid activation for nonribosomal peptide biosynthetic process"/>
    <property type="evidence" value="ECO:0007669"/>
    <property type="project" value="TreeGrafter"/>
</dbReference>
<dbReference type="InterPro" id="IPR001031">
    <property type="entry name" value="Thioesterase"/>
</dbReference>
<dbReference type="InterPro" id="IPR020845">
    <property type="entry name" value="AMP-binding_CS"/>
</dbReference>
<dbReference type="Proteomes" id="UP000289792">
    <property type="component" value="Unassembled WGS sequence"/>
</dbReference>
<keyword evidence="6" id="KW-1185">Reference proteome</keyword>
<comment type="caution">
    <text evidence="5">The sequence shown here is derived from an EMBL/GenBank/DDBJ whole genome shotgun (WGS) entry which is preliminary data.</text>
</comment>
<dbReference type="FunFam" id="3.30.300.30:FF:000015">
    <property type="entry name" value="Nonribosomal peptide synthase SidD"/>
    <property type="match status" value="1"/>
</dbReference>
<reference evidence="5 6" key="1">
    <citation type="submission" date="2019-01" db="EMBL/GenBank/DDBJ databases">
        <title>Genome sequence of the Antarctic species Gelidibacter gilvus ACAM 158(T).</title>
        <authorList>
            <person name="Bowman J.P."/>
        </authorList>
    </citation>
    <scope>NUCLEOTIDE SEQUENCE [LARGE SCALE GENOMIC DNA]</scope>
    <source>
        <strain evidence="5 6">IC158</strain>
    </source>
</reference>
<dbReference type="NCBIfam" id="NF003417">
    <property type="entry name" value="PRK04813.1"/>
    <property type="match status" value="2"/>
</dbReference>
<dbReference type="NCBIfam" id="TIGR01733">
    <property type="entry name" value="AA-adenyl-dom"/>
    <property type="match status" value="2"/>
</dbReference>
<dbReference type="CDD" id="cd19531">
    <property type="entry name" value="LCL_NRPS-like"/>
    <property type="match status" value="1"/>
</dbReference>
<dbReference type="GO" id="GO:0031177">
    <property type="term" value="F:phosphopantetheine binding"/>
    <property type="evidence" value="ECO:0007669"/>
    <property type="project" value="InterPro"/>
</dbReference>
<name>A0A4Q0XF63_9FLAO</name>
<evidence type="ECO:0000256" key="2">
    <source>
        <dbReference type="ARBA" id="ARBA00022450"/>
    </source>
</evidence>
<feature type="domain" description="Carrier" evidence="4">
    <location>
        <begin position="2068"/>
        <end position="2143"/>
    </location>
</feature>
<dbReference type="RefSeq" id="WP_129017680.1">
    <property type="nucleotide sequence ID" value="NZ_SDDZ01000006.1"/>
</dbReference>
<dbReference type="GO" id="GO:0003824">
    <property type="term" value="F:catalytic activity"/>
    <property type="evidence" value="ECO:0007669"/>
    <property type="project" value="InterPro"/>
</dbReference>
<dbReference type="PANTHER" id="PTHR45527">
    <property type="entry name" value="NONRIBOSOMAL PEPTIDE SYNTHETASE"/>
    <property type="match status" value="1"/>
</dbReference>
<dbReference type="FunFam" id="3.40.50.980:FF:000002">
    <property type="entry name" value="Enterobactin synthetase component F"/>
    <property type="match status" value="1"/>
</dbReference>
<dbReference type="InterPro" id="IPR036736">
    <property type="entry name" value="ACP-like_sf"/>
</dbReference>
<dbReference type="PROSITE" id="PS50075">
    <property type="entry name" value="CARRIER"/>
    <property type="match status" value="2"/>
</dbReference>
<dbReference type="InterPro" id="IPR029058">
    <property type="entry name" value="AB_hydrolase_fold"/>
</dbReference>